<dbReference type="EMBL" id="BDIP01000583">
    <property type="protein sequence ID" value="GIQ82074.1"/>
    <property type="molecule type" value="Genomic_DNA"/>
</dbReference>
<accession>A0A9K3CRS6</accession>
<comment type="caution">
    <text evidence="1">The sequence shown here is derived from an EMBL/GenBank/DDBJ whole genome shotgun (WGS) entry which is preliminary data.</text>
</comment>
<reference evidence="1 2" key="1">
    <citation type="journal article" date="2018" name="PLoS ONE">
        <title>The draft genome of Kipferlia bialata reveals reductive genome evolution in fornicate parasites.</title>
        <authorList>
            <person name="Tanifuji G."/>
            <person name="Takabayashi S."/>
            <person name="Kume K."/>
            <person name="Takagi M."/>
            <person name="Nakayama T."/>
            <person name="Kamikawa R."/>
            <person name="Inagaki Y."/>
            <person name="Hashimoto T."/>
        </authorList>
    </citation>
    <scope>NUCLEOTIDE SEQUENCE [LARGE SCALE GENOMIC DNA]</scope>
    <source>
        <strain evidence="1">NY0173</strain>
    </source>
</reference>
<proteinExistence type="predicted"/>
<gene>
    <name evidence="1" type="ORF">KIPB_003152</name>
</gene>
<sequence length="291" mass="30730">MDGTPTDTGTAKYQGTSWGLRGDIPHMDSPDILEGSGITLDPSDYGLEAEVAQTAADKMAQVKGWCATLNTGLEGTTTSAMMSCLDGLVGCVTGADQETQRYLVTHCLPVCIQTVQRGVYQYDQQHIGSGTAEEDTEVTECDATNSALMPVLASTLSLLSLLLPLVAAEDTTAKKGDTSSLPIGLFLSLLPDLLVDTVQLYRVDSGVTEVEPVAQRAAECLLSLCTSVTLWDDAQGGRDGVTKGLLDNAARVGALGRVLAALARKNRTGGHALYVTVDDVQGRIREMMECV</sequence>
<keyword evidence="2" id="KW-1185">Reference proteome</keyword>
<evidence type="ECO:0000313" key="2">
    <source>
        <dbReference type="Proteomes" id="UP000265618"/>
    </source>
</evidence>
<organism evidence="1 2">
    <name type="scientific">Kipferlia bialata</name>
    <dbReference type="NCBI Taxonomy" id="797122"/>
    <lineage>
        <taxon>Eukaryota</taxon>
        <taxon>Metamonada</taxon>
        <taxon>Carpediemonas-like organisms</taxon>
        <taxon>Kipferlia</taxon>
    </lineage>
</organism>
<dbReference type="Proteomes" id="UP000265618">
    <property type="component" value="Unassembled WGS sequence"/>
</dbReference>
<evidence type="ECO:0000313" key="1">
    <source>
        <dbReference type="EMBL" id="GIQ82074.1"/>
    </source>
</evidence>
<dbReference type="AlphaFoldDB" id="A0A9K3CRS6"/>
<protein>
    <submittedName>
        <fullName evidence="1">Uncharacterized protein</fullName>
    </submittedName>
</protein>
<name>A0A9K3CRS6_9EUKA</name>